<dbReference type="GO" id="GO:0045039">
    <property type="term" value="P:protein insertion into mitochondrial inner membrane"/>
    <property type="evidence" value="ECO:0007669"/>
    <property type="project" value="TreeGrafter"/>
</dbReference>
<keyword evidence="13" id="KW-1185">Reference proteome</keyword>
<organism evidence="12 13">
    <name type="scientific">Saccharomyces kudriavzevii (strain ATCC MYA-4449 / AS 2.2408 / CBS 8840 / NBRC 1802 / NCYC 2889)</name>
    <name type="common">Yeast</name>
    <dbReference type="NCBI Taxonomy" id="226230"/>
    <lineage>
        <taxon>Eukaryota</taxon>
        <taxon>Fungi</taxon>
        <taxon>Dikarya</taxon>
        <taxon>Ascomycota</taxon>
        <taxon>Saccharomycotina</taxon>
        <taxon>Saccharomycetes</taxon>
        <taxon>Saccharomycetales</taxon>
        <taxon>Saccharomycetaceae</taxon>
        <taxon>Saccharomyces</taxon>
    </lineage>
</organism>
<evidence type="ECO:0000256" key="6">
    <source>
        <dbReference type="ARBA" id="ARBA00022946"/>
    </source>
</evidence>
<keyword evidence="3" id="KW-0813">Transport</keyword>
<feature type="transmembrane region" description="Helical" evidence="11">
    <location>
        <begin position="100"/>
        <end position="119"/>
    </location>
</feature>
<feature type="transmembrane region" description="Helical" evidence="11">
    <location>
        <begin position="158"/>
        <end position="175"/>
    </location>
</feature>
<keyword evidence="7 11" id="KW-1133">Transmembrane helix</keyword>
<reference evidence="13" key="2">
    <citation type="journal article" date="2011" name="G3 (Bethesda)">
        <title>The awesome power of yeast evolutionary genetics: New genome sequences and strain resources for the Saccharomyces sensu stricto genus.</title>
        <authorList>
            <person name="Scannell D.R."/>
            <person name="Zill O.A."/>
            <person name="Rokas A."/>
            <person name="Payen C."/>
            <person name="Dunham M.J."/>
            <person name="Eisen M.B."/>
            <person name="Rine J."/>
            <person name="Johnston M."/>
            <person name="Hittinger C.T."/>
        </authorList>
    </citation>
    <scope>GENOME REANNOTATION</scope>
    <source>
        <strain evidence="13">ATCC MYA-4449 / AS 2.2408 / CBS 8840 / NBRC 1802 / NCYC 2889</strain>
    </source>
</reference>
<evidence type="ECO:0000256" key="11">
    <source>
        <dbReference type="RuleBase" id="RU364031"/>
    </source>
</evidence>
<name>J6EKB6_SACK1</name>
<gene>
    <name evidence="12" type="primary">YOR297C</name>
    <name evidence="12" type="ORF">SKUD_132002</name>
</gene>
<evidence type="ECO:0000313" key="13">
    <source>
        <dbReference type="Proteomes" id="UP000002753"/>
    </source>
</evidence>
<dbReference type="HOGENOM" id="CLU_096618_0_1_1"/>
<dbReference type="InterPro" id="IPR034804">
    <property type="entry name" value="SQR/QFR_C/D"/>
</dbReference>
<keyword evidence="5 11" id="KW-0999">Mitochondrion inner membrane</keyword>
<dbReference type="EMBL" id="AACI03000623">
    <property type="protein sequence ID" value="EJT43642.1"/>
    <property type="molecule type" value="Genomic_DNA"/>
</dbReference>
<evidence type="ECO:0000313" key="12">
    <source>
        <dbReference type="EMBL" id="EJT43642.1"/>
    </source>
</evidence>
<evidence type="ECO:0000256" key="10">
    <source>
        <dbReference type="PIRSR" id="PIRSR607992-1"/>
    </source>
</evidence>
<keyword evidence="4 11" id="KW-0812">Transmembrane</keyword>
<comment type="subcellular location">
    <subcellularLocation>
        <location evidence="1 11">Mitochondrion inner membrane</location>
        <topology evidence="1 11">Multi-pass membrane protein</topology>
    </subcellularLocation>
</comment>
<keyword evidence="8 11" id="KW-0496">Mitochondrion</keyword>
<reference evidence="12 13" key="1">
    <citation type="journal article" date="2003" name="Science">
        <title>Finding functional features in Saccharomyces genomes by phylogenetic footprinting.</title>
        <authorList>
            <person name="Cliften P.F."/>
            <person name="Sudarsanam P."/>
            <person name="Desikan A."/>
            <person name="Fulton L."/>
            <person name="Fulton B."/>
            <person name="Majors J."/>
            <person name="Waterston R."/>
            <person name="Cohen B.A."/>
            <person name="Johnston M."/>
        </authorList>
    </citation>
    <scope>NUCLEOTIDE SEQUENCE [LARGE SCALE GENOMIC DNA]</scope>
    <source>
        <strain evidence="13">ATCC MYA-4449 / AS 2.2408 / CBS 8840 / NBRC 1802 / NCYC 2889</strain>
    </source>
</reference>
<evidence type="ECO:0000256" key="2">
    <source>
        <dbReference type="ARBA" id="ARBA00007294"/>
    </source>
</evidence>
<evidence type="ECO:0000256" key="3">
    <source>
        <dbReference type="ARBA" id="ARBA00022448"/>
    </source>
</evidence>
<keyword evidence="6 11" id="KW-0809">Transit peptide</keyword>
<dbReference type="AlphaFoldDB" id="J6EKB6"/>
<dbReference type="Proteomes" id="UP000002753">
    <property type="component" value="Unassembled WGS sequence"/>
</dbReference>
<dbReference type="STRING" id="226230.J6EKB6"/>
<keyword evidence="9 11" id="KW-0472">Membrane</keyword>
<dbReference type="PANTHER" id="PTHR13337:SF2">
    <property type="entry name" value="SUCCINATE DEHYDROGENASE [UBIQUINONE] CYTOCHROME B SMALL SUBUNIT, MITOCHONDRIAL"/>
    <property type="match status" value="1"/>
</dbReference>
<dbReference type="PANTHER" id="PTHR13337">
    <property type="entry name" value="SUCCINATE DEHYDROGENASE"/>
    <property type="match status" value="1"/>
</dbReference>
<evidence type="ECO:0000256" key="8">
    <source>
        <dbReference type="ARBA" id="ARBA00023128"/>
    </source>
</evidence>
<comment type="caution">
    <text evidence="12">The sequence shown here is derived from an EMBL/GenBank/DDBJ whole genome shotgun (WGS) entry which is preliminary data.</text>
</comment>
<dbReference type="FunFam" id="1.20.1300.10:FF:000007">
    <property type="entry name" value="Succinate dehydrogenase [ubiquinone] cytochrome b small subunit"/>
    <property type="match status" value="1"/>
</dbReference>
<evidence type="ECO:0000256" key="1">
    <source>
        <dbReference type="ARBA" id="ARBA00004448"/>
    </source>
</evidence>
<dbReference type="InterPro" id="IPR007992">
    <property type="entry name" value="CybS"/>
</dbReference>
<feature type="binding site" evidence="10">
    <location>
        <position position="146"/>
    </location>
    <ligand>
        <name>a ubiquinone</name>
        <dbReference type="ChEBI" id="CHEBI:16389"/>
        <note>ligand shared with IP/SDHB</note>
    </ligand>
</feature>
<evidence type="ECO:0000256" key="7">
    <source>
        <dbReference type="ARBA" id="ARBA00022989"/>
    </source>
</evidence>
<dbReference type="GO" id="GO:0008320">
    <property type="term" value="F:protein transmembrane transporter activity"/>
    <property type="evidence" value="ECO:0007669"/>
    <property type="project" value="TreeGrafter"/>
</dbReference>
<protein>
    <recommendedName>
        <fullName evidence="11">Succinate dehydrogenase [ubiquinone] cytochrome b small subunit</fullName>
    </recommendedName>
</protein>
<accession>J6EKB6</accession>
<dbReference type="GO" id="GO:0042721">
    <property type="term" value="C:TIM22 mitochondrial import inner membrane insertion complex"/>
    <property type="evidence" value="ECO:0007669"/>
    <property type="project" value="TreeGrafter"/>
</dbReference>
<evidence type="ECO:0000256" key="9">
    <source>
        <dbReference type="ARBA" id="ARBA00023136"/>
    </source>
</evidence>
<comment type="caution">
    <text evidence="11">Lacks conserved residue(s) required for the propagation of feature annotation.</text>
</comment>
<evidence type="ECO:0000256" key="4">
    <source>
        <dbReference type="ARBA" id="ARBA00022692"/>
    </source>
</evidence>
<dbReference type="CDD" id="cd03496">
    <property type="entry name" value="SQR_TypeC_CybS"/>
    <property type="match status" value="1"/>
</dbReference>
<dbReference type="Pfam" id="PF05328">
    <property type="entry name" value="CybS"/>
    <property type="match status" value="1"/>
</dbReference>
<comment type="similarity">
    <text evidence="2 11">Belongs to the CybS family.</text>
</comment>
<evidence type="ECO:0000256" key="5">
    <source>
        <dbReference type="ARBA" id="ARBA00022792"/>
    </source>
</evidence>
<proteinExistence type="inferred from homology"/>
<sequence>MLTAPTVQFKIATMLFYRGLKPLVNASYIIGNQARTVLPGIAVSTKRSFHSINRLHLETNIKDITNKTDEASPSVQMFGPPESSRYEDSYQKDYERIAKYSLIPLTMVPFYASFVGGVMSPLLDASLSSTLLIYLQYGFTSCIIDYIPKEKYPRWHKLALYSLYGGSTLALYGIYELETKDNGFVDLVKKLWNENDDHLYISEETDLLMFSLFCIFKAHS</sequence>
<dbReference type="Gene3D" id="1.20.1300.10">
    <property type="entry name" value="Fumarate reductase/succinate dehydrogenase, transmembrane subunit"/>
    <property type="match status" value="1"/>
</dbReference>